<evidence type="ECO:0000256" key="4">
    <source>
        <dbReference type="ARBA" id="ARBA00022989"/>
    </source>
</evidence>
<keyword evidence="4 7" id="KW-1133">Transmembrane helix</keyword>
<evidence type="ECO:0000256" key="2">
    <source>
        <dbReference type="ARBA" id="ARBA00022475"/>
    </source>
</evidence>
<dbReference type="InterPro" id="IPR051791">
    <property type="entry name" value="Pra-immunoreactive"/>
</dbReference>
<feature type="transmembrane region" description="Helical" evidence="7">
    <location>
        <begin position="285"/>
        <end position="304"/>
    </location>
</feature>
<dbReference type="InterPro" id="IPR010432">
    <property type="entry name" value="RDD"/>
</dbReference>
<dbReference type="AlphaFoldDB" id="A0A1J5SQK4"/>
<feature type="domain" description="RDD" evidence="8">
    <location>
        <begin position="532"/>
        <end position="646"/>
    </location>
</feature>
<evidence type="ECO:0000256" key="1">
    <source>
        <dbReference type="ARBA" id="ARBA00004651"/>
    </source>
</evidence>
<feature type="transmembrane region" description="Helical" evidence="7">
    <location>
        <begin position="573"/>
        <end position="593"/>
    </location>
</feature>
<evidence type="ECO:0000256" key="6">
    <source>
        <dbReference type="SAM" id="MobiDB-lite"/>
    </source>
</evidence>
<keyword evidence="3 7" id="KW-0812">Transmembrane</keyword>
<dbReference type="PANTHER" id="PTHR36115:SF4">
    <property type="entry name" value="MEMBRANE PROTEIN"/>
    <property type="match status" value="1"/>
</dbReference>
<dbReference type="PROSITE" id="PS51257">
    <property type="entry name" value="PROKAR_LIPOPROTEIN"/>
    <property type="match status" value="1"/>
</dbReference>
<comment type="caution">
    <text evidence="10">The sequence shown here is derived from an EMBL/GenBank/DDBJ whole genome shotgun (WGS) entry which is preliminary data.</text>
</comment>
<dbReference type="Pfam" id="PF26514">
    <property type="entry name" value="DUF8173"/>
    <property type="match status" value="1"/>
</dbReference>
<feature type="transmembrane region" description="Helical" evidence="7">
    <location>
        <begin position="614"/>
        <end position="633"/>
    </location>
</feature>
<protein>
    <submittedName>
        <fullName evidence="10">RDD family protein</fullName>
    </submittedName>
</protein>
<evidence type="ECO:0000256" key="3">
    <source>
        <dbReference type="ARBA" id="ARBA00022692"/>
    </source>
</evidence>
<evidence type="ECO:0000259" key="8">
    <source>
        <dbReference type="Pfam" id="PF06271"/>
    </source>
</evidence>
<feature type="transmembrane region" description="Helical" evidence="7">
    <location>
        <begin position="324"/>
        <end position="345"/>
    </location>
</feature>
<name>A0A1J5SQK4_9ZZZZ</name>
<keyword evidence="5 7" id="KW-0472">Membrane</keyword>
<feature type="transmembrane region" description="Helical" evidence="7">
    <location>
        <begin position="384"/>
        <end position="402"/>
    </location>
</feature>
<dbReference type="InterPro" id="IPR058486">
    <property type="entry name" value="DUF8173"/>
</dbReference>
<comment type="subcellular location">
    <subcellularLocation>
        <location evidence="1">Cell membrane</location>
        <topology evidence="1">Multi-pass membrane protein</topology>
    </subcellularLocation>
</comment>
<feature type="compositionally biased region" description="Pro residues" evidence="6">
    <location>
        <begin position="446"/>
        <end position="462"/>
    </location>
</feature>
<evidence type="ECO:0000313" key="10">
    <source>
        <dbReference type="EMBL" id="OIR06333.1"/>
    </source>
</evidence>
<feature type="domain" description="DUF8173" evidence="9">
    <location>
        <begin position="291"/>
        <end position="426"/>
    </location>
</feature>
<evidence type="ECO:0000259" key="9">
    <source>
        <dbReference type="Pfam" id="PF26514"/>
    </source>
</evidence>
<dbReference type="EMBL" id="MLJW01000044">
    <property type="protein sequence ID" value="OIR06333.1"/>
    <property type="molecule type" value="Genomic_DNA"/>
</dbReference>
<gene>
    <name evidence="10" type="ORF">GALL_115230</name>
</gene>
<evidence type="ECO:0000256" key="5">
    <source>
        <dbReference type="ARBA" id="ARBA00023136"/>
    </source>
</evidence>
<evidence type="ECO:0000256" key="7">
    <source>
        <dbReference type="SAM" id="Phobius"/>
    </source>
</evidence>
<feature type="compositionally biased region" description="Low complexity" evidence="6">
    <location>
        <begin position="40"/>
        <end position="64"/>
    </location>
</feature>
<dbReference type="GO" id="GO:0005886">
    <property type="term" value="C:plasma membrane"/>
    <property type="evidence" value="ECO:0007669"/>
    <property type="project" value="UniProtKB-SubCell"/>
</dbReference>
<dbReference type="PANTHER" id="PTHR36115">
    <property type="entry name" value="PROLINE-RICH ANTIGEN HOMOLOG-RELATED"/>
    <property type="match status" value="1"/>
</dbReference>
<keyword evidence="2" id="KW-1003">Cell membrane</keyword>
<feature type="region of interest" description="Disordered" evidence="6">
    <location>
        <begin position="28"/>
        <end position="129"/>
    </location>
</feature>
<proteinExistence type="predicted"/>
<reference evidence="10" key="1">
    <citation type="submission" date="2016-10" db="EMBL/GenBank/DDBJ databases">
        <title>Sequence of Gallionella enrichment culture.</title>
        <authorList>
            <person name="Poehlein A."/>
            <person name="Muehling M."/>
            <person name="Daniel R."/>
        </authorList>
    </citation>
    <scope>NUCLEOTIDE SEQUENCE</scope>
</reference>
<feature type="transmembrane region" description="Helical" evidence="7">
    <location>
        <begin position="408"/>
        <end position="429"/>
    </location>
</feature>
<dbReference type="Pfam" id="PF06271">
    <property type="entry name" value="RDD"/>
    <property type="match status" value="1"/>
</dbReference>
<feature type="compositionally biased region" description="Basic and acidic residues" evidence="6">
    <location>
        <begin position="89"/>
        <end position="126"/>
    </location>
</feature>
<organism evidence="10">
    <name type="scientific">mine drainage metagenome</name>
    <dbReference type="NCBI Taxonomy" id="410659"/>
    <lineage>
        <taxon>unclassified sequences</taxon>
        <taxon>metagenomes</taxon>
        <taxon>ecological metagenomes</taxon>
    </lineage>
</organism>
<feature type="transmembrane region" description="Helical" evidence="7">
    <location>
        <begin position="541"/>
        <end position="561"/>
    </location>
</feature>
<sequence>MYPISRFIRHLAAPVALAALLACGARAGDEPAAPQPAPTQPTSAAPAAPAAAPAEKTSPAAAPATQPPAAAPAAQPATSQMRDLTATEETERAEKPEQPEIPEQAERPEKPEKPERAERNVHRDEVSQFSDAIVPADSIRNQAVAVAGNLTVDGEVLHDAVAIGGVNLVRGSVGHDTVVVGGTSIITGKTGHDAVAVFSDVYLNGSVGHDLVVVFGDVHLGPKAHIGGQKVIVVGRQIYSDGKEMDRFLSANFKATFPSLGGIGKWVRECLLKGRLLAFQSGIGFAWTFAAANLFLYFLIALLFPKGVERCVTTVEESPGMSLVAFFLTLLLLPFVLVILAITGIGAIIDVILLASLFIAMRFGRAVMHAWAGRFVTRYLPKGPLTHVAFSVLIGGVLIALLYCTPFIGLMVNTVIGFFGLGAVVLTIVQKMSRDRKAAAAATPGAVPPVPPPPVSPTPAPSAPLAAVAEPVVSTAPASAAPSEPAVPAAPSEPAVTLAAPPPPMLPPPAPVPPKTDTTAAERLAALSYPRATFFQRMGALLIDVVLIAVVAAVLLPHFLFPGSGPGRLLLCMATYGAIFWQLKGTTIGGVILRLQVVRADGRPLDWTTSIVRGLGCLLSAVFAGLGFFWIAIDPNREAWHDKIAGTIVVRTPTQRPLV</sequence>
<feature type="region of interest" description="Disordered" evidence="6">
    <location>
        <begin position="440"/>
        <end position="463"/>
    </location>
</feature>
<feature type="transmembrane region" description="Helical" evidence="7">
    <location>
        <begin position="351"/>
        <end position="372"/>
    </location>
</feature>
<accession>A0A1J5SQK4</accession>